<keyword evidence="1" id="KW-0175">Coiled coil</keyword>
<evidence type="ECO:0000313" key="2">
    <source>
        <dbReference type="Proteomes" id="UP000095282"/>
    </source>
</evidence>
<sequence length="243" mass="28281">MSSTTVAVEKYVFRFEINSMDEDGYWSTQQVCEIDLENYQSIVIQSLHAHLKKVQKDLDEEKKGQEEARRDMEERTSELFEIEEINRINYEKSINLKAELKKAEDEMKKLEEKLEDSQEIIAQLTMETEEAEEQEEKSVEEILSSYGPAWSNGDQQMEQRPPRFSNPLVVFGYQPPCQPLPEPAQEHPLSAGNGKTYCYIRTGRNGPEAFYKKVNGVYKIHEMGYKMRPVNFYSEPTGIKCQK</sequence>
<dbReference type="Proteomes" id="UP000095282">
    <property type="component" value="Unplaced"/>
</dbReference>
<reference evidence="3" key="1">
    <citation type="submission" date="2016-11" db="UniProtKB">
        <authorList>
            <consortium name="WormBaseParasite"/>
        </authorList>
    </citation>
    <scope>IDENTIFICATION</scope>
</reference>
<protein>
    <submittedName>
        <fullName evidence="3">TDP43_N domain-containing protein</fullName>
    </submittedName>
</protein>
<feature type="coiled-coil region" evidence="1">
    <location>
        <begin position="51"/>
        <end position="141"/>
    </location>
</feature>
<proteinExistence type="predicted"/>
<organism evidence="2 3">
    <name type="scientific">Caenorhabditis tropicalis</name>
    <dbReference type="NCBI Taxonomy" id="1561998"/>
    <lineage>
        <taxon>Eukaryota</taxon>
        <taxon>Metazoa</taxon>
        <taxon>Ecdysozoa</taxon>
        <taxon>Nematoda</taxon>
        <taxon>Chromadorea</taxon>
        <taxon>Rhabditida</taxon>
        <taxon>Rhabditina</taxon>
        <taxon>Rhabditomorpha</taxon>
        <taxon>Rhabditoidea</taxon>
        <taxon>Rhabditidae</taxon>
        <taxon>Peloderinae</taxon>
        <taxon>Caenorhabditis</taxon>
    </lineage>
</organism>
<dbReference type="WBParaSite" id="Csp11.Scaffold629.g11759.t1">
    <property type="protein sequence ID" value="Csp11.Scaffold629.g11759.t1"/>
    <property type="gene ID" value="Csp11.Scaffold629.g11759"/>
</dbReference>
<accession>A0A1I7TTZ1</accession>
<evidence type="ECO:0000256" key="1">
    <source>
        <dbReference type="SAM" id="Coils"/>
    </source>
</evidence>
<evidence type="ECO:0000313" key="3">
    <source>
        <dbReference type="WBParaSite" id="Csp11.Scaffold629.g11759.t1"/>
    </source>
</evidence>
<keyword evidence="2" id="KW-1185">Reference proteome</keyword>
<dbReference type="AlphaFoldDB" id="A0A1I7TTZ1"/>
<name>A0A1I7TTZ1_9PELO</name>